<feature type="compositionally biased region" description="Basic and acidic residues" evidence="1">
    <location>
        <begin position="298"/>
        <end position="313"/>
    </location>
</feature>
<feature type="region of interest" description="Disordered" evidence="1">
    <location>
        <begin position="1"/>
        <end position="53"/>
    </location>
</feature>
<protein>
    <submittedName>
        <fullName evidence="2">Uncharacterized protein</fullName>
    </submittedName>
</protein>
<evidence type="ECO:0000313" key="3">
    <source>
        <dbReference type="Proteomes" id="UP000245942"/>
    </source>
</evidence>
<dbReference type="GeneID" id="37015708"/>
<keyword evidence="3" id="KW-1185">Reference proteome</keyword>
<dbReference type="Proteomes" id="UP000245942">
    <property type="component" value="Unassembled WGS sequence"/>
</dbReference>
<proteinExistence type="predicted"/>
<organism evidence="2 3">
    <name type="scientific">Pseudomicrostroma glucosiphilum</name>
    <dbReference type="NCBI Taxonomy" id="1684307"/>
    <lineage>
        <taxon>Eukaryota</taxon>
        <taxon>Fungi</taxon>
        <taxon>Dikarya</taxon>
        <taxon>Basidiomycota</taxon>
        <taxon>Ustilaginomycotina</taxon>
        <taxon>Exobasidiomycetes</taxon>
        <taxon>Microstromatales</taxon>
        <taxon>Microstromatales incertae sedis</taxon>
        <taxon>Pseudomicrostroma</taxon>
    </lineage>
</organism>
<feature type="compositionally biased region" description="Basic and acidic residues" evidence="1">
    <location>
        <begin position="131"/>
        <end position="147"/>
    </location>
</feature>
<dbReference type="EMBL" id="KZ819321">
    <property type="protein sequence ID" value="PWN23836.1"/>
    <property type="molecule type" value="Genomic_DNA"/>
</dbReference>
<gene>
    <name evidence="2" type="ORF">BCV69DRAFT_296147</name>
</gene>
<sequence length="459" mass="49749">MPSGGKRSAVVEALPRSSLPLARPQPNTPPRSPVKRVSTKGFPTRFGGGDDSLSVVQDFEDVLVGGAISGQALSESQRRQPGIAKSMKTKAQSKTVSKRRKKESPSEAPPRGTKTGVPPIDGEAVLMASAVDHHVPLAPDRALETRAKNPSGSDEIQKSPDSPLEPLEVQGQAAHTLTGLVRPPSPVFAPPVAHTSPIETPIPHGRYSLRRRILAPETPVDSSRSDRPPQTPSRPRVGLQVESTGSKKARQSLPLVHAGEDTAGDRIADAALREGSTSPRSPLLERTDESRLAVSQPSERRSVSSTKAQDETYPRQPVQSRCDSTPTASQDSLHCIIYCWHRDSQTSSQIHGQSFSQSHSQSQALSASQQSQWQYLSQPQALSQQSINGATHDGERGVGFFEGMEEQPWVRVGVDQLVELSKSRGEERDNARVYRVAKEPPTRQQVAEYCDWGAQGSVR</sequence>
<name>A0A316UF06_9BASI</name>
<dbReference type="AlphaFoldDB" id="A0A316UF06"/>
<accession>A0A316UF06</accession>
<dbReference type="RefSeq" id="XP_025350996.1">
    <property type="nucleotide sequence ID" value="XM_025493974.1"/>
</dbReference>
<feature type="region of interest" description="Disordered" evidence="1">
    <location>
        <begin position="69"/>
        <end position="326"/>
    </location>
</feature>
<reference evidence="2 3" key="1">
    <citation type="journal article" date="2018" name="Mol. Biol. Evol.">
        <title>Broad Genomic Sampling Reveals a Smut Pathogenic Ancestry of the Fungal Clade Ustilaginomycotina.</title>
        <authorList>
            <person name="Kijpornyongpan T."/>
            <person name="Mondo S.J."/>
            <person name="Barry K."/>
            <person name="Sandor L."/>
            <person name="Lee J."/>
            <person name="Lipzen A."/>
            <person name="Pangilinan J."/>
            <person name="LaButti K."/>
            <person name="Hainaut M."/>
            <person name="Henrissat B."/>
            <person name="Grigoriev I.V."/>
            <person name="Spatafora J.W."/>
            <person name="Aime M.C."/>
        </authorList>
    </citation>
    <scope>NUCLEOTIDE SEQUENCE [LARGE SCALE GENOMIC DNA]</scope>
    <source>
        <strain evidence="2 3">MCA 4718</strain>
    </source>
</reference>
<feature type="compositionally biased region" description="Polar residues" evidence="1">
    <location>
        <begin position="317"/>
        <end position="326"/>
    </location>
</feature>
<feature type="compositionally biased region" description="Basic and acidic residues" evidence="1">
    <location>
        <begin position="258"/>
        <end position="272"/>
    </location>
</feature>
<evidence type="ECO:0000256" key="1">
    <source>
        <dbReference type="SAM" id="MobiDB-lite"/>
    </source>
</evidence>
<evidence type="ECO:0000313" key="2">
    <source>
        <dbReference type="EMBL" id="PWN23836.1"/>
    </source>
</evidence>